<keyword evidence="3" id="KW-1003">Cell membrane</keyword>
<feature type="transmembrane region" description="Helical" evidence="7">
    <location>
        <begin position="262"/>
        <end position="283"/>
    </location>
</feature>
<reference evidence="10" key="1">
    <citation type="journal article" date="2019" name="Int. J. Syst. Evol. Microbiol.">
        <title>The Global Catalogue of Microorganisms (GCM) 10K type strain sequencing project: providing services to taxonomists for standard genome sequencing and annotation.</title>
        <authorList>
            <consortium name="The Broad Institute Genomics Platform"/>
            <consortium name="The Broad Institute Genome Sequencing Center for Infectious Disease"/>
            <person name="Wu L."/>
            <person name="Ma J."/>
        </authorList>
    </citation>
    <scope>NUCLEOTIDE SEQUENCE [LARGE SCALE GENOMIC DNA]</scope>
    <source>
        <strain evidence="10">JCM 17933</strain>
    </source>
</reference>
<accession>A0ABP8QTK4</accession>
<feature type="transmembrane region" description="Helical" evidence="7">
    <location>
        <begin position="163"/>
        <end position="182"/>
    </location>
</feature>
<evidence type="ECO:0000256" key="2">
    <source>
        <dbReference type="ARBA" id="ARBA00022448"/>
    </source>
</evidence>
<dbReference type="InterPro" id="IPR035906">
    <property type="entry name" value="MetI-like_sf"/>
</dbReference>
<proteinExistence type="inferred from homology"/>
<keyword evidence="6 7" id="KW-0472">Membrane</keyword>
<dbReference type="CDD" id="cd06261">
    <property type="entry name" value="TM_PBP2"/>
    <property type="match status" value="1"/>
</dbReference>
<evidence type="ECO:0000259" key="8">
    <source>
        <dbReference type="PROSITE" id="PS50928"/>
    </source>
</evidence>
<comment type="caution">
    <text evidence="9">The sequence shown here is derived from an EMBL/GenBank/DDBJ whole genome shotgun (WGS) entry which is preliminary data.</text>
</comment>
<evidence type="ECO:0000256" key="5">
    <source>
        <dbReference type="ARBA" id="ARBA00022989"/>
    </source>
</evidence>
<feature type="transmembrane region" description="Helical" evidence="7">
    <location>
        <begin position="135"/>
        <end position="157"/>
    </location>
</feature>
<dbReference type="Gene3D" id="1.10.3720.10">
    <property type="entry name" value="MetI-like"/>
    <property type="match status" value="1"/>
</dbReference>
<dbReference type="EMBL" id="BAABHF010000042">
    <property type="protein sequence ID" value="GAA4508356.1"/>
    <property type="molecule type" value="Genomic_DNA"/>
</dbReference>
<dbReference type="Pfam" id="PF12911">
    <property type="entry name" value="OppC_N"/>
    <property type="match status" value="1"/>
</dbReference>
<dbReference type="InterPro" id="IPR050366">
    <property type="entry name" value="BP-dependent_transpt_permease"/>
</dbReference>
<dbReference type="PANTHER" id="PTHR43386:SF1">
    <property type="entry name" value="D,D-DIPEPTIDE TRANSPORT SYSTEM PERMEASE PROTEIN DDPC-RELATED"/>
    <property type="match status" value="1"/>
</dbReference>
<feature type="transmembrane region" description="Helical" evidence="7">
    <location>
        <begin position="36"/>
        <end position="55"/>
    </location>
</feature>
<evidence type="ECO:0000256" key="1">
    <source>
        <dbReference type="ARBA" id="ARBA00004651"/>
    </source>
</evidence>
<dbReference type="RefSeq" id="WP_345470865.1">
    <property type="nucleotide sequence ID" value="NZ_BAABHF010000042.1"/>
</dbReference>
<evidence type="ECO:0000256" key="7">
    <source>
        <dbReference type="RuleBase" id="RU363032"/>
    </source>
</evidence>
<evidence type="ECO:0000256" key="4">
    <source>
        <dbReference type="ARBA" id="ARBA00022692"/>
    </source>
</evidence>
<dbReference type="PROSITE" id="PS50928">
    <property type="entry name" value="ABC_TM1"/>
    <property type="match status" value="1"/>
</dbReference>
<dbReference type="Proteomes" id="UP001500503">
    <property type="component" value="Unassembled WGS sequence"/>
</dbReference>
<keyword evidence="5 7" id="KW-1133">Transmembrane helix</keyword>
<gene>
    <name evidence="9" type="ORF">GCM10023191_068020</name>
</gene>
<dbReference type="SUPFAM" id="SSF161098">
    <property type="entry name" value="MetI-like"/>
    <property type="match status" value="1"/>
</dbReference>
<sequence>MTTATAGRASAPARPAPNTMRHAIRRALRRNHAAKVAIGVLTLVVVVGVFAPLIAPHDPNAQNLTLKLRPPFWSAGHEPGYPLGTDMLGRDVLSRVLYGTRISLLVGVASTLLSGVVGTAIGLISGYYRGWRDQVFMRLADIQLAFPTILLALAIIAVLGPSLWFVILVLGLTGWVSYARVVRAEVLSLRSREFVVAARAIGDSDRQIMTRHLLPNIVAPLVTIGTLQVAAMIIAEASLGYLGLGVPPSIPTWGGMLSEGQLYLRSAWWIAVFSGAAIMLTTLSINVTGDMLRDVADPKAYTK</sequence>
<organism evidence="9 10">
    <name type="scientific">Actinoallomurus oryzae</name>
    <dbReference type="NCBI Taxonomy" id="502180"/>
    <lineage>
        <taxon>Bacteria</taxon>
        <taxon>Bacillati</taxon>
        <taxon>Actinomycetota</taxon>
        <taxon>Actinomycetes</taxon>
        <taxon>Streptosporangiales</taxon>
        <taxon>Thermomonosporaceae</taxon>
        <taxon>Actinoallomurus</taxon>
    </lineage>
</organism>
<evidence type="ECO:0000256" key="3">
    <source>
        <dbReference type="ARBA" id="ARBA00022475"/>
    </source>
</evidence>
<evidence type="ECO:0000256" key="6">
    <source>
        <dbReference type="ARBA" id="ARBA00023136"/>
    </source>
</evidence>
<dbReference type="Pfam" id="PF00528">
    <property type="entry name" value="BPD_transp_1"/>
    <property type="match status" value="1"/>
</dbReference>
<keyword evidence="10" id="KW-1185">Reference proteome</keyword>
<feature type="transmembrane region" description="Helical" evidence="7">
    <location>
        <begin position="217"/>
        <end position="242"/>
    </location>
</feature>
<keyword evidence="2 7" id="KW-0813">Transport</keyword>
<keyword evidence="4 7" id="KW-0812">Transmembrane</keyword>
<protein>
    <submittedName>
        <fullName evidence="9">ABC transporter permease</fullName>
    </submittedName>
</protein>
<feature type="domain" description="ABC transmembrane type-1" evidence="8">
    <location>
        <begin position="100"/>
        <end position="289"/>
    </location>
</feature>
<dbReference type="InterPro" id="IPR000515">
    <property type="entry name" value="MetI-like"/>
</dbReference>
<dbReference type="PANTHER" id="PTHR43386">
    <property type="entry name" value="OLIGOPEPTIDE TRANSPORT SYSTEM PERMEASE PROTEIN APPC"/>
    <property type="match status" value="1"/>
</dbReference>
<name>A0ABP8QTK4_9ACTN</name>
<evidence type="ECO:0000313" key="10">
    <source>
        <dbReference type="Proteomes" id="UP001500503"/>
    </source>
</evidence>
<dbReference type="InterPro" id="IPR025966">
    <property type="entry name" value="OppC_N"/>
</dbReference>
<comment type="subcellular location">
    <subcellularLocation>
        <location evidence="1 7">Cell membrane</location>
        <topology evidence="1 7">Multi-pass membrane protein</topology>
    </subcellularLocation>
</comment>
<comment type="similarity">
    <text evidence="7">Belongs to the binding-protein-dependent transport system permease family.</text>
</comment>
<evidence type="ECO:0000313" key="9">
    <source>
        <dbReference type="EMBL" id="GAA4508356.1"/>
    </source>
</evidence>
<feature type="transmembrane region" description="Helical" evidence="7">
    <location>
        <begin position="102"/>
        <end position="128"/>
    </location>
</feature>